<proteinExistence type="inferred from homology"/>
<protein>
    <recommendedName>
        <fullName evidence="2">Pyridoxal phosphate homeostasis protein</fullName>
        <shortName evidence="2">PLP homeostasis protein</shortName>
    </recommendedName>
</protein>
<accession>A0A8J2U3P1</accession>
<dbReference type="InterPro" id="IPR029066">
    <property type="entry name" value="PLP-binding_barrel"/>
</dbReference>
<keyword evidence="1 2" id="KW-0663">Pyridoxal phosphate</keyword>
<keyword evidence="7" id="KW-1185">Reference proteome</keyword>
<evidence type="ECO:0000259" key="5">
    <source>
        <dbReference type="Pfam" id="PF01168"/>
    </source>
</evidence>
<dbReference type="AlphaFoldDB" id="A0A8J2U3P1"/>
<comment type="caution">
    <text evidence="6">The sequence shown here is derived from an EMBL/GenBank/DDBJ whole genome shotgun (WGS) entry which is preliminary data.</text>
</comment>
<dbReference type="Gene3D" id="3.20.20.10">
    <property type="entry name" value="Alanine racemase"/>
    <property type="match status" value="1"/>
</dbReference>
<dbReference type="NCBIfam" id="TIGR00044">
    <property type="entry name" value="YggS family pyridoxal phosphate-dependent enzyme"/>
    <property type="match status" value="1"/>
</dbReference>
<feature type="modified residue" description="N6-(pyridoxal phosphate)lysine" evidence="2 3">
    <location>
        <position position="36"/>
    </location>
</feature>
<organism evidence="6 7">
    <name type="scientific">Neiella marina</name>
    <dbReference type="NCBI Taxonomy" id="508461"/>
    <lineage>
        <taxon>Bacteria</taxon>
        <taxon>Pseudomonadati</taxon>
        <taxon>Pseudomonadota</taxon>
        <taxon>Gammaproteobacteria</taxon>
        <taxon>Alteromonadales</taxon>
        <taxon>Echinimonadaceae</taxon>
        <taxon>Neiella</taxon>
    </lineage>
</organism>
<dbReference type="Pfam" id="PF01168">
    <property type="entry name" value="Ala_racemase_N"/>
    <property type="match status" value="1"/>
</dbReference>
<reference evidence="7" key="1">
    <citation type="journal article" date="2019" name="Int. J. Syst. Evol. Microbiol.">
        <title>The Global Catalogue of Microorganisms (GCM) 10K type strain sequencing project: providing services to taxonomists for standard genome sequencing and annotation.</title>
        <authorList>
            <consortium name="The Broad Institute Genomics Platform"/>
            <consortium name="The Broad Institute Genome Sequencing Center for Infectious Disease"/>
            <person name="Wu L."/>
            <person name="Ma J."/>
        </authorList>
    </citation>
    <scope>NUCLEOTIDE SEQUENCE [LARGE SCALE GENOMIC DNA]</scope>
    <source>
        <strain evidence="7">CGMCC 1.10130</strain>
    </source>
</reference>
<gene>
    <name evidence="6" type="primary">yggS</name>
    <name evidence="6" type="ORF">GCM10011369_12320</name>
</gene>
<dbReference type="PIRSF" id="PIRSF004848">
    <property type="entry name" value="YBL036c_PLPDEIII"/>
    <property type="match status" value="1"/>
</dbReference>
<evidence type="ECO:0000256" key="1">
    <source>
        <dbReference type="ARBA" id="ARBA00022898"/>
    </source>
</evidence>
<dbReference type="PROSITE" id="PS01211">
    <property type="entry name" value="UPF0001"/>
    <property type="match status" value="1"/>
</dbReference>
<dbReference type="HAMAP" id="MF_02087">
    <property type="entry name" value="PLP_homeostasis"/>
    <property type="match status" value="1"/>
</dbReference>
<dbReference type="OrthoDB" id="9804072at2"/>
<evidence type="ECO:0000256" key="3">
    <source>
        <dbReference type="PIRSR" id="PIRSR004848-1"/>
    </source>
</evidence>
<dbReference type="GO" id="GO:0030170">
    <property type="term" value="F:pyridoxal phosphate binding"/>
    <property type="evidence" value="ECO:0007669"/>
    <property type="project" value="UniProtKB-UniRule"/>
</dbReference>
<comment type="similarity">
    <text evidence="2 4">Belongs to the pyridoxal phosphate-binding protein YggS/PROSC family.</text>
</comment>
<evidence type="ECO:0000313" key="7">
    <source>
        <dbReference type="Proteomes" id="UP000619743"/>
    </source>
</evidence>
<comment type="cofactor">
    <cofactor evidence="3">
        <name>pyridoxal 5'-phosphate</name>
        <dbReference type="ChEBI" id="CHEBI:597326"/>
    </cofactor>
</comment>
<dbReference type="InterPro" id="IPR001608">
    <property type="entry name" value="Ala_racemase_N"/>
</dbReference>
<evidence type="ECO:0000256" key="4">
    <source>
        <dbReference type="RuleBase" id="RU004514"/>
    </source>
</evidence>
<name>A0A8J2U3P1_9GAMM</name>
<dbReference type="PANTHER" id="PTHR10146">
    <property type="entry name" value="PROLINE SYNTHETASE CO-TRANSCRIBED BACTERIAL HOMOLOG PROTEIN"/>
    <property type="match status" value="1"/>
</dbReference>
<dbReference type="Proteomes" id="UP000619743">
    <property type="component" value="Unassembled WGS sequence"/>
</dbReference>
<dbReference type="RefSeq" id="WP_087505064.1">
    <property type="nucleotide sequence ID" value="NZ_BMDX01000004.1"/>
</dbReference>
<dbReference type="EMBL" id="BMDX01000004">
    <property type="protein sequence ID" value="GGA72099.1"/>
    <property type="molecule type" value="Genomic_DNA"/>
</dbReference>
<comment type="function">
    <text evidence="2">Pyridoxal 5'-phosphate (PLP)-binding protein, which is involved in PLP homeostasis.</text>
</comment>
<evidence type="ECO:0000313" key="6">
    <source>
        <dbReference type="EMBL" id="GGA72099.1"/>
    </source>
</evidence>
<dbReference type="InterPro" id="IPR011078">
    <property type="entry name" value="PyrdxlP_homeostasis"/>
</dbReference>
<dbReference type="CDD" id="cd06824">
    <property type="entry name" value="PLPDE_III_Yggs_like"/>
    <property type="match status" value="1"/>
</dbReference>
<dbReference type="FunFam" id="3.20.20.10:FF:000018">
    <property type="entry name" value="Pyridoxal phosphate homeostasis protein"/>
    <property type="match status" value="1"/>
</dbReference>
<sequence>MPTLAERYAAAYDQVQVATQKAKRPAGSVKLLAVSKTKPIADVEAVAALGQVDFGENYAQEAVEKAQKLAHLGLQWHFIGPIQSNKTRPLAEHMSWIHTIERDKIARRLSDQRPQGIEPLNVCIQVNASSESQKAGVSIAQISELAALIDELPNLKLRGLMAIVENTTDQAKLGQQFDLMAQQYEWLKSHYLSVDTLSMGMTQDLAQAIQHGSTMVRVGTAIFGARQPKTSSEQ</sequence>
<feature type="domain" description="Alanine racemase N-terminal" evidence="5">
    <location>
        <begin position="17"/>
        <end position="226"/>
    </location>
</feature>
<dbReference type="PANTHER" id="PTHR10146:SF14">
    <property type="entry name" value="PYRIDOXAL PHOSPHATE HOMEOSTASIS PROTEIN"/>
    <property type="match status" value="1"/>
</dbReference>
<evidence type="ECO:0000256" key="2">
    <source>
        <dbReference type="HAMAP-Rule" id="MF_02087"/>
    </source>
</evidence>
<dbReference type="SUPFAM" id="SSF51419">
    <property type="entry name" value="PLP-binding barrel"/>
    <property type="match status" value="1"/>
</dbReference>